<gene>
    <name evidence="2" type="ORF">K340107D12_22710</name>
</gene>
<dbReference type="EMBL" id="BAABZQ010000001">
    <property type="protein sequence ID" value="GAA6499455.1"/>
    <property type="molecule type" value="Genomic_DNA"/>
</dbReference>
<proteinExistence type="predicted"/>
<dbReference type="InterPro" id="IPR009319">
    <property type="entry name" value="Phage_A118_VSP1"/>
</dbReference>
<sequence length="537" mass="61153">MRPEEMGSLPLQVEKLFYGLQDRIMSDVVRRIKKTGEITSTADYQLNRIKILGNSTEFIEDELKRLLNATYPEIFALYDKVIDWEYVRNKSLYEQVNGQFTPLEENNWLQELSSAIVSQTKGEIKNITQSLGFSLDYGNGKKVFTPLSEYYQKYLDRACLDIASGAFDYNTALRRVVREMTSSGIRSVDYASGYSNRAPVAARRAVMTGVHNLSNKINEQLAKELETDDFEVTAHYGARPTHAVWQGRVYSRRELESVCGLGSVTGLCGANCNHSYLPFIRGISTRTYTDEMLEDIREDDARIRKYRGKEYDGYTCRQRQREMETTMRAQRERIMYLKEGGDHEAMLAAQAKYLQTLHEYKGFSKIMGLQPQMERVYMDGLGRMAGGRVPAKAVVKTSGSDIIKHIKIPQIPASTVSKKVEAGEYSTKLSKQQYEKHVFGTKKYMEYRQTREAKGGNPQSILTISADEVQDIINRKSGTGIVRVDRNGNARNVEDIICDKVIGQYYAKGSFHDTKKASIHYSKNNAHIVPIRGDNYD</sequence>
<evidence type="ECO:0000259" key="1">
    <source>
        <dbReference type="Pfam" id="PF15542"/>
    </source>
</evidence>
<dbReference type="Pfam" id="PF15542">
    <property type="entry name" value="Ntox50"/>
    <property type="match status" value="1"/>
</dbReference>
<evidence type="ECO:0000313" key="2">
    <source>
        <dbReference type="EMBL" id="GAA6499455.1"/>
    </source>
</evidence>
<dbReference type="RefSeq" id="WP_317430544.1">
    <property type="nucleotide sequence ID" value="NZ_BAABZQ010000001.1"/>
</dbReference>
<comment type="caution">
    <text evidence="2">The sequence shown here is derived from an EMBL/GenBank/DDBJ whole genome shotgun (WGS) entry which is preliminary data.</text>
</comment>
<organism evidence="2 3">
    <name type="scientific">Blautia parvula</name>
    <dbReference type="NCBI Taxonomy" id="2877527"/>
    <lineage>
        <taxon>Bacteria</taxon>
        <taxon>Bacillati</taxon>
        <taxon>Bacillota</taxon>
        <taxon>Clostridia</taxon>
        <taxon>Lachnospirales</taxon>
        <taxon>Lachnospiraceae</taxon>
        <taxon>Blautia</taxon>
    </lineage>
</organism>
<dbReference type="Proteomes" id="UP001600941">
    <property type="component" value="Unassembled WGS sequence"/>
</dbReference>
<evidence type="ECO:0000313" key="3">
    <source>
        <dbReference type="Proteomes" id="UP001600941"/>
    </source>
</evidence>
<dbReference type="Pfam" id="PF06152">
    <property type="entry name" value="Phage_min_cap2"/>
    <property type="match status" value="1"/>
</dbReference>
<reference evidence="2 3" key="1">
    <citation type="submission" date="2024-04" db="EMBL/GenBank/DDBJ databases">
        <title>Defined microbial consortia suppress multidrug-resistant proinflammatory Enterobacteriaceae via ecological control.</title>
        <authorList>
            <person name="Furuichi M."/>
            <person name="Kawaguchi T."/>
            <person name="Pust M."/>
            <person name="Yasuma K."/>
            <person name="Plichta D."/>
            <person name="Hasegawa N."/>
            <person name="Ohya T."/>
            <person name="Bhattarai S."/>
            <person name="Sasajima S."/>
            <person name="Aoto Y."/>
            <person name="Tuganbaev T."/>
            <person name="Yaginuma M."/>
            <person name="Ueda M."/>
            <person name="Okahashi N."/>
            <person name="Amafuji K."/>
            <person name="Kiridooshi Y."/>
            <person name="Sugita K."/>
            <person name="Strazar M."/>
            <person name="Skelly A."/>
            <person name="Suda W."/>
            <person name="Hattori M."/>
            <person name="Nakamoto N."/>
            <person name="Caballero S."/>
            <person name="Norman J."/>
            <person name="Olle B."/>
            <person name="Tanoue T."/>
            <person name="Arita M."/>
            <person name="Bucci V."/>
            <person name="Atarashi K."/>
            <person name="Xavier R."/>
            <person name="Honda K."/>
        </authorList>
    </citation>
    <scope>NUCLEOTIDE SEQUENCE [LARGE SCALE GENOMIC DNA]</scope>
    <source>
        <strain evidence="3">k34-0107-D12</strain>
    </source>
</reference>
<keyword evidence="3" id="KW-1185">Reference proteome</keyword>
<dbReference type="InterPro" id="IPR029100">
    <property type="entry name" value="Ntox50"/>
</dbReference>
<feature type="domain" description="Bacterial toxin 50" evidence="1">
    <location>
        <begin position="430"/>
        <end position="530"/>
    </location>
</feature>
<name>A0ABQ0BSD9_9FIRM</name>
<accession>A0ABQ0BSD9</accession>
<protein>
    <recommendedName>
        <fullName evidence="1">Bacterial toxin 50 domain-containing protein</fullName>
    </recommendedName>
</protein>